<evidence type="ECO:0000313" key="4">
    <source>
        <dbReference type="Proteomes" id="UP001596524"/>
    </source>
</evidence>
<dbReference type="RefSeq" id="WP_255890126.1">
    <property type="nucleotide sequence ID" value="NZ_JAFMZM010000003.1"/>
</dbReference>
<reference evidence="4" key="1">
    <citation type="journal article" date="2019" name="Int. J. Syst. Evol. Microbiol.">
        <title>The Global Catalogue of Microorganisms (GCM) 10K type strain sequencing project: providing services to taxonomists for standard genome sequencing and annotation.</title>
        <authorList>
            <consortium name="The Broad Institute Genomics Platform"/>
            <consortium name="The Broad Institute Genome Sequencing Center for Infectious Disease"/>
            <person name="Wu L."/>
            <person name="Ma J."/>
        </authorList>
    </citation>
    <scope>NUCLEOTIDE SEQUENCE [LARGE SCALE GENOMIC DNA]</scope>
    <source>
        <strain evidence="4">FCH27</strain>
    </source>
</reference>
<evidence type="ECO:0000259" key="2">
    <source>
        <dbReference type="Pfam" id="PF00248"/>
    </source>
</evidence>
<evidence type="ECO:0000256" key="1">
    <source>
        <dbReference type="ARBA" id="ARBA00023002"/>
    </source>
</evidence>
<feature type="domain" description="NADP-dependent oxidoreductase" evidence="2">
    <location>
        <begin position="16"/>
        <end position="316"/>
    </location>
</feature>
<accession>A0ABW2MZ75</accession>
<dbReference type="CDD" id="cd19086">
    <property type="entry name" value="AKR_AKR11C1"/>
    <property type="match status" value="1"/>
</dbReference>
<dbReference type="InterPro" id="IPR050523">
    <property type="entry name" value="AKR_Detox_Biosynth"/>
</dbReference>
<dbReference type="PANTHER" id="PTHR43364">
    <property type="entry name" value="NADH-SPECIFIC METHYLGLYOXAL REDUCTASE-RELATED"/>
    <property type="match status" value="1"/>
</dbReference>
<keyword evidence="4" id="KW-1185">Reference proteome</keyword>
<dbReference type="Proteomes" id="UP001596524">
    <property type="component" value="Unassembled WGS sequence"/>
</dbReference>
<dbReference type="InterPro" id="IPR036812">
    <property type="entry name" value="NAD(P)_OxRdtase_dom_sf"/>
</dbReference>
<dbReference type="Gene3D" id="3.20.20.100">
    <property type="entry name" value="NADP-dependent oxidoreductase domain"/>
    <property type="match status" value="1"/>
</dbReference>
<comment type="caution">
    <text evidence="3">The sequence shown here is derived from an EMBL/GenBank/DDBJ whole genome shotgun (WGS) entry which is preliminary data.</text>
</comment>
<dbReference type="SUPFAM" id="SSF51430">
    <property type="entry name" value="NAD(P)-linked oxidoreductase"/>
    <property type="match status" value="1"/>
</dbReference>
<organism evidence="3 4">
    <name type="scientific">Nocardioides astragali</name>
    <dbReference type="NCBI Taxonomy" id="1776736"/>
    <lineage>
        <taxon>Bacteria</taxon>
        <taxon>Bacillati</taxon>
        <taxon>Actinomycetota</taxon>
        <taxon>Actinomycetes</taxon>
        <taxon>Propionibacteriales</taxon>
        <taxon>Nocardioidaceae</taxon>
        <taxon>Nocardioides</taxon>
    </lineage>
</organism>
<dbReference type="InterPro" id="IPR023210">
    <property type="entry name" value="NADP_OxRdtase_dom"/>
</dbReference>
<dbReference type="EMBL" id="JBHTCH010000001">
    <property type="protein sequence ID" value="MFC7359095.1"/>
    <property type="molecule type" value="Genomic_DNA"/>
</dbReference>
<protein>
    <submittedName>
        <fullName evidence="3">Aldo/keto reductase</fullName>
    </submittedName>
</protein>
<dbReference type="PANTHER" id="PTHR43364:SF4">
    <property type="entry name" value="NAD(P)-LINKED OXIDOREDUCTASE SUPERFAMILY PROTEIN"/>
    <property type="match status" value="1"/>
</dbReference>
<evidence type="ECO:0000313" key="3">
    <source>
        <dbReference type="EMBL" id="MFC7359095.1"/>
    </source>
</evidence>
<gene>
    <name evidence="3" type="ORF">ACFQO6_02355</name>
</gene>
<name>A0ABW2MZ75_9ACTN</name>
<sequence length="331" mass="35349">MEQRTLGRTGRSVSVVGLGTWQLGADWGDVSEGDALAVLEASAEAGVTFFDTADVYGDGRSEQLVGRFVADHPDAGFTVATKMGRREEQVPANYVEANFRQWIDRSRRNLGTDRLDLVQLHCPPSAVIDSDATYDVLDVLVDEQVIAAYGVSVETADQALSAIARPHVASIQIILNAFRMKPLDEVLPAAQAAGVGIIARVPLASGLLSGKYGLDTTFAPDDHRSYNRDGSSFDVGETFSGVDYATGVEAAQEFARLVADSGLGDVTPAQVALAWVCQQPGVTTVIPGARNVAQAQANASAGRIGPLPVSLLDAVRDLYDRRIREQVHGRW</sequence>
<proteinExistence type="predicted"/>
<dbReference type="Pfam" id="PF00248">
    <property type="entry name" value="Aldo_ket_red"/>
    <property type="match status" value="1"/>
</dbReference>
<keyword evidence="1" id="KW-0560">Oxidoreductase</keyword>